<evidence type="ECO:0000313" key="3">
    <source>
        <dbReference type="EMBL" id="WGO83537.1"/>
    </source>
</evidence>
<proteinExistence type="predicted"/>
<keyword evidence="3" id="KW-0167">Capsid protein</keyword>
<dbReference type="Pfam" id="PF05229">
    <property type="entry name" value="SCPU"/>
    <property type="match status" value="1"/>
</dbReference>
<keyword evidence="3" id="KW-0946">Virion</keyword>
<organism evidence="3 4">
    <name type="scientific">Arsenophonus apicola</name>
    <dbReference type="NCBI Taxonomy" id="2879119"/>
    <lineage>
        <taxon>Bacteria</taxon>
        <taxon>Pseudomonadati</taxon>
        <taxon>Pseudomonadota</taxon>
        <taxon>Gammaproteobacteria</taxon>
        <taxon>Enterobacterales</taxon>
        <taxon>Morganellaceae</taxon>
        <taxon>Arsenophonus</taxon>
    </lineage>
</organism>
<feature type="domain" description="Spore coat protein U/FanG" evidence="2">
    <location>
        <begin position="26"/>
        <end position="187"/>
    </location>
</feature>
<sequence length="191" mass="19344">MKGIRLITVMGCLLASHSALAAGTYTGTVNVNLVLTTACIVNGTNAPTGPVALGILDFGAHGTTFSTLTTQLNNSGNPTFTVACSTGDTYTVILASSTNQPPAPTTVVGTAGNPPRYVLNTSDSTKGVYYSVYDAAAMTTALANGATITPDSSPSPGTNTYTLYGKIVGNGTNTGITAGTYTDVLTININY</sequence>
<keyword evidence="4" id="KW-1185">Reference proteome</keyword>
<keyword evidence="1" id="KW-0732">Signal</keyword>
<gene>
    <name evidence="3" type="ORF">QG404_14660</name>
</gene>
<feature type="signal peptide" evidence="1">
    <location>
        <begin position="1"/>
        <end position="21"/>
    </location>
</feature>
<evidence type="ECO:0000313" key="4">
    <source>
        <dbReference type="Proteomes" id="UP001231859"/>
    </source>
</evidence>
<feature type="chain" id="PRO_5045662488" evidence="1">
    <location>
        <begin position="22"/>
        <end position="191"/>
    </location>
</feature>
<evidence type="ECO:0000256" key="1">
    <source>
        <dbReference type="SAM" id="SignalP"/>
    </source>
</evidence>
<dbReference type="Proteomes" id="UP001231859">
    <property type="component" value="Chromosome"/>
</dbReference>
<dbReference type="InterPro" id="IPR053167">
    <property type="entry name" value="Spore_coat_component"/>
</dbReference>
<dbReference type="PANTHER" id="PTHR37089">
    <property type="entry name" value="PROTEIN U-RELATED"/>
    <property type="match status" value="1"/>
</dbReference>
<protein>
    <submittedName>
        <fullName evidence="3">Spore coat protein U domain-containing protein</fullName>
    </submittedName>
</protein>
<dbReference type="InterPro" id="IPR007893">
    <property type="entry name" value="Spore_coat_U/FanG"/>
</dbReference>
<accession>A0ABY8P205</accession>
<dbReference type="PANTHER" id="PTHR37089:SF4">
    <property type="entry name" value="EXPORTED PROTEIN"/>
    <property type="match status" value="1"/>
</dbReference>
<reference evidence="3 4" key="1">
    <citation type="submission" date="2023-04" db="EMBL/GenBank/DDBJ databases">
        <title>Genome dynamics across the evolutionary transition to endosymbiosis.</title>
        <authorList>
            <person name="Siozios S."/>
            <person name="Nadal-Jimenez P."/>
            <person name="Azagi T."/>
            <person name="Sprong H."/>
            <person name="Frost C.L."/>
            <person name="Parratt S.R."/>
            <person name="Taylor G."/>
            <person name="Brettell L."/>
            <person name="Lew K.C."/>
            <person name="Croft L."/>
            <person name="King K.C."/>
            <person name="Brockhurst M.A."/>
            <person name="Hypsa V."/>
            <person name="Novakova E."/>
            <person name="Darby A.C."/>
            <person name="Hurst G.D.D."/>
        </authorList>
    </citation>
    <scope>NUCLEOTIDE SEQUENCE [LARGE SCALE GENOMIC DNA]</scope>
    <source>
        <strain evidence="4">aApi_AU</strain>
    </source>
</reference>
<dbReference type="RefSeq" id="WP_280938247.1">
    <property type="nucleotide sequence ID" value="NZ_CP123759.1"/>
</dbReference>
<dbReference type="EMBL" id="CP123759">
    <property type="protein sequence ID" value="WGO83537.1"/>
    <property type="molecule type" value="Genomic_DNA"/>
</dbReference>
<evidence type="ECO:0000259" key="2">
    <source>
        <dbReference type="Pfam" id="PF05229"/>
    </source>
</evidence>
<dbReference type="SMART" id="SM00972">
    <property type="entry name" value="SCPU"/>
    <property type="match status" value="1"/>
</dbReference>
<name>A0ABY8P205_9GAMM</name>